<proteinExistence type="predicted"/>
<accession>A0A0F7KQQ4</accession>
<keyword evidence="2" id="KW-0812">Transmembrane</keyword>
<dbReference type="OrthoDB" id="9797524at2"/>
<keyword evidence="6" id="KW-1185">Reference proteome</keyword>
<dbReference type="RefSeq" id="WP_046902526.1">
    <property type="nucleotide sequence ID" value="NZ_CP011452.2"/>
</dbReference>
<sequence length="417" mass="43588">MLHAAISVRSLLVAILLMMTGAGYLATLITLRLQDSGAGALMIALVTTAYFGGLTIGSLRAPRIINRVGHIRAFSAFVSLFSATALIYTLVDEPVFWVLLRFIDGLSVAAVFICLESWLNERAEDRTRGTVLSAYMIALYLGQAAGQQLLNLSPGAPALPFLIASIPISLAVIPIALTRLTGPTVQEHLPISLRRLYHVSPLGSVGAVASGVMLGSFYGLGAAYGRRLGMSVSDTAAFMSVVIVGGVALQWPLGLLSDRFDRRRVIVATAAGCVVATLLLGFFTEHAIVYPIGALFGGLSFALYPLSVAHTNDHLDAAGRLSASGGLILIYSVGAACGPLVAGVAMEAVGPGGLFLWLAVCSLGVLGFALWRQITSEPVPADQQQSYQILPRTTPATAKLDVAAAAEQLDEAGSDPA</sequence>
<dbReference type="InterPro" id="IPR047200">
    <property type="entry name" value="MFS_YcaD-like"/>
</dbReference>
<dbReference type="PATRIC" id="fig|1267766.3.peg.447"/>
<keyword evidence="4" id="KW-0472">Membrane</keyword>
<dbReference type="PROSITE" id="PS50850">
    <property type="entry name" value="MFS"/>
    <property type="match status" value="1"/>
</dbReference>
<dbReference type="Proteomes" id="UP000034392">
    <property type="component" value="Chromosome"/>
</dbReference>
<reference evidence="5" key="1">
    <citation type="submission" date="2015-05" db="EMBL/GenBank/DDBJ databases">
        <title>The complete genome of Altererythrobacter atlanticus strain 26DY36.</title>
        <authorList>
            <person name="Wu Y.-H."/>
            <person name="Cheng H."/>
            <person name="Wu X.-W."/>
        </authorList>
    </citation>
    <scope>NUCLEOTIDE SEQUENCE [LARGE SCALE GENOMIC DNA]</scope>
    <source>
        <strain evidence="5">26DY36</strain>
    </source>
</reference>
<dbReference type="Gene3D" id="1.20.1250.20">
    <property type="entry name" value="MFS general substrate transporter like domains"/>
    <property type="match status" value="2"/>
</dbReference>
<evidence type="ECO:0000256" key="3">
    <source>
        <dbReference type="ARBA" id="ARBA00022989"/>
    </source>
</evidence>
<protein>
    <submittedName>
        <fullName evidence="5">MFS-type transporter YcaD</fullName>
    </submittedName>
</protein>
<dbReference type="EMBL" id="CP011452">
    <property type="protein sequence ID" value="AKH41502.1"/>
    <property type="molecule type" value="Genomic_DNA"/>
</dbReference>
<evidence type="ECO:0000313" key="6">
    <source>
        <dbReference type="Proteomes" id="UP000034392"/>
    </source>
</evidence>
<keyword evidence="3" id="KW-1133">Transmembrane helix</keyword>
<dbReference type="KEGG" id="aay:WYH_00443"/>
<dbReference type="STRING" id="1267766.WYH_00443"/>
<dbReference type="Pfam" id="PF07690">
    <property type="entry name" value="MFS_1"/>
    <property type="match status" value="1"/>
</dbReference>
<evidence type="ECO:0000313" key="5">
    <source>
        <dbReference type="EMBL" id="AKH41502.1"/>
    </source>
</evidence>
<dbReference type="Pfam" id="PF00083">
    <property type="entry name" value="Sugar_tr"/>
    <property type="match status" value="1"/>
</dbReference>
<dbReference type="PANTHER" id="PTHR23521:SF3">
    <property type="entry name" value="MFS TRANSPORTER"/>
    <property type="match status" value="1"/>
</dbReference>
<dbReference type="InterPro" id="IPR011701">
    <property type="entry name" value="MFS"/>
</dbReference>
<organism evidence="5 6">
    <name type="scientific">Croceibacterium atlanticum</name>
    <dbReference type="NCBI Taxonomy" id="1267766"/>
    <lineage>
        <taxon>Bacteria</taxon>
        <taxon>Pseudomonadati</taxon>
        <taxon>Pseudomonadota</taxon>
        <taxon>Alphaproteobacteria</taxon>
        <taxon>Sphingomonadales</taxon>
        <taxon>Erythrobacteraceae</taxon>
        <taxon>Croceibacterium</taxon>
    </lineage>
</organism>
<comment type="subcellular location">
    <subcellularLocation>
        <location evidence="1">Membrane</location>
    </subcellularLocation>
</comment>
<dbReference type="GO" id="GO:0005886">
    <property type="term" value="C:plasma membrane"/>
    <property type="evidence" value="ECO:0007669"/>
    <property type="project" value="TreeGrafter"/>
</dbReference>
<dbReference type="AlphaFoldDB" id="A0A0F7KQQ4"/>
<dbReference type="PANTHER" id="PTHR23521">
    <property type="entry name" value="TRANSPORTER MFS SUPERFAMILY"/>
    <property type="match status" value="1"/>
</dbReference>
<dbReference type="SUPFAM" id="SSF103473">
    <property type="entry name" value="MFS general substrate transporter"/>
    <property type="match status" value="1"/>
</dbReference>
<evidence type="ECO:0000256" key="2">
    <source>
        <dbReference type="ARBA" id="ARBA00022692"/>
    </source>
</evidence>
<evidence type="ECO:0000256" key="1">
    <source>
        <dbReference type="ARBA" id="ARBA00004370"/>
    </source>
</evidence>
<dbReference type="InterPro" id="IPR005828">
    <property type="entry name" value="MFS_sugar_transport-like"/>
</dbReference>
<evidence type="ECO:0000256" key="4">
    <source>
        <dbReference type="ARBA" id="ARBA00023136"/>
    </source>
</evidence>
<dbReference type="GO" id="GO:0022857">
    <property type="term" value="F:transmembrane transporter activity"/>
    <property type="evidence" value="ECO:0007669"/>
    <property type="project" value="InterPro"/>
</dbReference>
<dbReference type="InterPro" id="IPR036259">
    <property type="entry name" value="MFS_trans_sf"/>
</dbReference>
<dbReference type="CDD" id="cd17477">
    <property type="entry name" value="MFS_YcaD_like"/>
    <property type="match status" value="1"/>
</dbReference>
<gene>
    <name evidence="5" type="primary">ycaD</name>
    <name evidence="5" type="ORF">WYH_00443</name>
</gene>
<dbReference type="InterPro" id="IPR020846">
    <property type="entry name" value="MFS_dom"/>
</dbReference>
<name>A0A0F7KQQ4_9SPHN</name>